<dbReference type="EMBL" id="JBGNYA010000001">
    <property type="protein sequence ID" value="MFA1611096.1"/>
    <property type="molecule type" value="Genomic_DNA"/>
</dbReference>
<dbReference type="SUPFAM" id="SSF101386">
    <property type="entry name" value="all-alpha NTP pyrophosphatases"/>
    <property type="match status" value="1"/>
</dbReference>
<evidence type="ECO:0000259" key="2">
    <source>
        <dbReference type="Pfam" id="PF03819"/>
    </source>
</evidence>
<proteinExistence type="predicted"/>
<feature type="domain" description="NTP pyrophosphohydrolase MazG-like" evidence="2">
    <location>
        <begin position="27"/>
        <end position="91"/>
    </location>
</feature>
<dbReference type="InterPro" id="IPR004518">
    <property type="entry name" value="MazG-like_dom"/>
</dbReference>
<dbReference type="Gene3D" id="1.10.287.1080">
    <property type="entry name" value="MazG-like"/>
    <property type="match status" value="1"/>
</dbReference>
<feature type="region of interest" description="Disordered" evidence="1">
    <location>
        <begin position="91"/>
        <end position="114"/>
    </location>
</feature>
<comment type="caution">
    <text evidence="3">The sequence shown here is derived from an EMBL/GenBank/DDBJ whole genome shotgun (WGS) entry which is preliminary data.</text>
</comment>
<dbReference type="Proteomes" id="UP001570511">
    <property type="component" value="Unassembled WGS sequence"/>
</dbReference>
<evidence type="ECO:0000256" key="1">
    <source>
        <dbReference type="SAM" id="MobiDB-lite"/>
    </source>
</evidence>
<keyword evidence="4" id="KW-1185">Reference proteome</keyword>
<dbReference type="Pfam" id="PF03819">
    <property type="entry name" value="MazG"/>
    <property type="match status" value="1"/>
</dbReference>
<dbReference type="AlphaFoldDB" id="A0ABD5MGC1"/>
<protein>
    <submittedName>
        <fullName evidence="3">MazG nucleotide pyrophosphohydrolase domain-containing protein</fullName>
    </submittedName>
</protein>
<organism evidence="3 4">
    <name type="scientific">Halobellus rubicundus</name>
    <dbReference type="NCBI Taxonomy" id="2996466"/>
    <lineage>
        <taxon>Archaea</taxon>
        <taxon>Methanobacteriati</taxon>
        <taxon>Methanobacteriota</taxon>
        <taxon>Stenosarchaea group</taxon>
        <taxon>Halobacteria</taxon>
        <taxon>Halobacteriales</taxon>
        <taxon>Haloferacaceae</taxon>
        <taxon>Halobellus</taxon>
    </lineage>
</organism>
<accession>A0ABD5MGC1</accession>
<evidence type="ECO:0000313" key="3">
    <source>
        <dbReference type="EMBL" id="MFA1611096.1"/>
    </source>
</evidence>
<gene>
    <name evidence="3" type="ORF">OS889_08780</name>
</gene>
<reference evidence="3 4" key="1">
    <citation type="submission" date="2024-08" db="EMBL/GenBank/DDBJ databases">
        <title>Halobellus sp. MBLA0158 whole genome sequence.</title>
        <authorList>
            <person name="Hwang C.Y."/>
            <person name="Cho E.-S."/>
            <person name="Seo M.-J."/>
        </authorList>
    </citation>
    <scope>NUCLEOTIDE SEQUENCE [LARGE SCALE GENOMIC DNA]</scope>
    <source>
        <strain evidence="3 4">MBLA0158</strain>
    </source>
</reference>
<evidence type="ECO:0000313" key="4">
    <source>
        <dbReference type="Proteomes" id="UP001570511"/>
    </source>
</evidence>
<sequence length="114" mass="11724">MDDAQRRVADFLAAADLHAHPAYRLLDLTAEVGELAADATASSDYGADPESLSVNRDELGDALFALLALADELDVDAEAALDESLAKYEARIDETGAPGSGSGDESGSESDPGA</sequence>
<name>A0ABD5MGC1_9EURY</name>
<feature type="compositionally biased region" description="Low complexity" evidence="1">
    <location>
        <begin position="105"/>
        <end position="114"/>
    </location>
</feature>
<dbReference type="RefSeq" id="WP_372389123.1">
    <property type="nucleotide sequence ID" value="NZ_JBGNYA010000001.1"/>
</dbReference>